<keyword evidence="11" id="KW-1185">Reference proteome</keyword>
<feature type="transmembrane region" description="Helical" evidence="8">
    <location>
        <begin position="124"/>
        <end position="143"/>
    </location>
</feature>
<dbReference type="Proteomes" id="UP000473525">
    <property type="component" value="Unassembled WGS sequence"/>
</dbReference>
<dbReference type="InterPro" id="IPR050297">
    <property type="entry name" value="LipidA_mod_glycosyltrf_83"/>
</dbReference>
<organism evidence="10 11">
    <name type="scientific">Nocardioides agri</name>
    <dbReference type="NCBI Taxonomy" id="2682843"/>
    <lineage>
        <taxon>Bacteria</taxon>
        <taxon>Bacillati</taxon>
        <taxon>Actinomycetota</taxon>
        <taxon>Actinomycetes</taxon>
        <taxon>Propionibacteriales</taxon>
        <taxon>Nocardioidaceae</taxon>
        <taxon>Nocardioides</taxon>
    </lineage>
</organism>
<dbReference type="InterPro" id="IPR038731">
    <property type="entry name" value="RgtA/B/C-like"/>
</dbReference>
<evidence type="ECO:0000256" key="2">
    <source>
        <dbReference type="ARBA" id="ARBA00022475"/>
    </source>
</evidence>
<protein>
    <recommendedName>
        <fullName evidence="9">Glycosyltransferase RgtA/B/C/D-like domain-containing protein</fullName>
    </recommendedName>
</protein>
<comment type="subcellular location">
    <subcellularLocation>
        <location evidence="1">Cell membrane</location>
        <topology evidence="1">Multi-pass membrane protein</topology>
    </subcellularLocation>
</comment>
<evidence type="ECO:0000256" key="4">
    <source>
        <dbReference type="ARBA" id="ARBA00022679"/>
    </source>
</evidence>
<dbReference type="AlphaFoldDB" id="A0A6L6XRZ1"/>
<evidence type="ECO:0000256" key="7">
    <source>
        <dbReference type="ARBA" id="ARBA00023136"/>
    </source>
</evidence>
<keyword evidence="5 8" id="KW-0812">Transmembrane</keyword>
<evidence type="ECO:0000256" key="6">
    <source>
        <dbReference type="ARBA" id="ARBA00022989"/>
    </source>
</evidence>
<feature type="transmembrane region" description="Helical" evidence="8">
    <location>
        <begin position="314"/>
        <end position="332"/>
    </location>
</feature>
<feature type="transmembrane region" description="Helical" evidence="8">
    <location>
        <begin position="31"/>
        <end position="49"/>
    </location>
</feature>
<evidence type="ECO:0000313" key="11">
    <source>
        <dbReference type="Proteomes" id="UP000473525"/>
    </source>
</evidence>
<feature type="transmembrane region" description="Helical" evidence="8">
    <location>
        <begin position="290"/>
        <end position="308"/>
    </location>
</feature>
<feature type="domain" description="Glycosyltransferase RgtA/B/C/D-like" evidence="9">
    <location>
        <begin position="71"/>
        <end position="232"/>
    </location>
</feature>
<feature type="transmembrane region" description="Helical" evidence="8">
    <location>
        <begin position="185"/>
        <end position="203"/>
    </location>
</feature>
<evidence type="ECO:0000313" key="10">
    <source>
        <dbReference type="EMBL" id="MVQ49758.1"/>
    </source>
</evidence>
<accession>A0A6L6XRZ1</accession>
<keyword evidence="7 8" id="KW-0472">Membrane</keyword>
<keyword evidence="3" id="KW-0328">Glycosyltransferase</keyword>
<feature type="transmembrane region" description="Helical" evidence="8">
    <location>
        <begin position="255"/>
        <end position="278"/>
    </location>
</feature>
<dbReference type="Pfam" id="PF13231">
    <property type="entry name" value="PMT_2"/>
    <property type="match status" value="1"/>
</dbReference>
<evidence type="ECO:0000256" key="1">
    <source>
        <dbReference type="ARBA" id="ARBA00004651"/>
    </source>
</evidence>
<dbReference type="PANTHER" id="PTHR33908">
    <property type="entry name" value="MANNOSYLTRANSFERASE YKCB-RELATED"/>
    <property type="match status" value="1"/>
</dbReference>
<gene>
    <name evidence="10" type="ORF">GON03_11245</name>
</gene>
<keyword evidence="4" id="KW-0808">Transferase</keyword>
<dbReference type="PANTHER" id="PTHR33908:SF11">
    <property type="entry name" value="MEMBRANE PROTEIN"/>
    <property type="match status" value="1"/>
</dbReference>
<dbReference type="GO" id="GO:0009103">
    <property type="term" value="P:lipopolysaccharide biosynthetic process"/>
    <property type="evidence" value="ECO:0007669"/>
    <property type="project" value="UniProtKB-ARBA"/>
</dbReference>
<evidence type="ECO:0000256" key="3">
    <source>
        <dbReference type="ARBA" id="ARBA00022676"/>
    </source>
</evidence>
<comment type="caution">
    <text evidence="10">The sequence shown here is derived from an EMBL/GenBank/DDBJ whole genome shotgun (WGS) entry which is preliminary data.</text>
</comment>
<keyword evidence="6 8" id="KW-1133">Transmembrane helix</keyword>
<reference evidence="10 11" key="1">
    <citation type="submission" date="2019-12" db="EMBL/GenBank/DDBJ databases">
        <authorList>
            <person name="Huq M.A."/>
        </authorList>
    </citation>
    <scope>NUCLEOTIDE SEQUENCE [LARGE SCALE GENOMIC DNA]</scope>
    <source>
        <strain evidence="10 11">MAH-18</strain>
    </source>
</reference>
<evidence type="ECO:0000256" key="8">
    <source>
        <dbReference type="SAM" id="Phobius"/>
    </source>
</evidence>
<proteinExistence type="predicted"/>
<dbReference type="GO" id="GO:0016763">
    <property type="term" value="F:pentosyltransferase activity"/>
    <property type="evidence" value="ECO:0007669"/>
    <property type="project" value="TreeGrafter"/>
</dbReference>
<evidence type="ECO:0000256" key="5">
    <source>
        <dbReference type="ARBA" id="ARBA00022692"/>
    </source>
</evidence>
<dbReference type="EMBL" id="WSEK01000004">
    <property type="protein sequence ID" value="MVQ49758.1"/>
    <property type="molecule type" value="Genomic_DNA"/>
</dbReference>
<sequence>MLQVRARQRARIGVAGQTVRVTRPPYAVREVAVVVAVLELGLVLLAPYYGPHRDELYFVAAGQHLAWGYPDQPALTPLLARLADLVAPGNLVVLRIPSTLASVGVVLLSAQAARLLGGRRASQVATAVVVGFSVLVPGLGHLLSTATFDMLLWTAVLVVVMQALLDDRPRLWLLAGALAGLGLNNKHAMVFCLLGVLVGVAAVEETRPVLRTRWPWLGGLIALAMWIPNLVWQALHGWPVFALAADIAREYGGVGGRLGLVLEVLVMFSPLIAAVWILGLVRLMQRPDWVLVRPVAVAFLVVLGVFVITGGKGYYLAGLVPVLIAAGLTSLVHKPSGRRRLEQATTRGLAITSAVLVASAAVAYPAVLPLLPASTYAGSVWADLDGGQLDTIGWPEYAGQVSAVIEQLTEPERASVVIFTGNYGEAGAMEWYGVGRPVYSGHNGYQEWGPPPEDATPVIVVFPTNPSKWFRACEDRLKLNNEADAPNEEVGVGIWVCAGPRGSWADAWDELSHYSA</sequence>
<dbReference type="GO" id="GO:0005886">
    <property type="term" value="C:plasma membrane"/>
    <property type="evidence" value="ECO:0007669"/>
    <property type="project" value="UniProtKB-SubCell"/>
</dbReference>
<feature type="transmembrane region" description="Helical" evidence="8">
    <location>
        <begin position="344"/>
        <end position="367"/>
    </location>
</feature>
<evidence type="ECO:0000259" key="9">
    <source>
        <dbReference type="Pfam" id="PF13231"/>
    </source>
</evidence>
<feature type="transmembrane region" description="Helical" evidence="8">
    <location>
        <begin position="215"/>
        <end position="235"/>
    </location>
</feature>
<name>A0A6L6XRZ1_9ACTN</name>
<keyword evidence="2" id="KW-1003">Cell membrane</keyword>